<feature type="transmembrane region" description="Helical" evidence="1">
    <location>
        <begin position="149"/>
        <end position="170"/>
    </location>
</feature>
<evidence type="ECO:0000256" key="1">
    <source>
        <dbReference type="SAM" id="Phobius"/>
    </source>
</evidence>
<evidence type="ECO:0000313" key="3">
    <source>
        <dbReference type="Proteomes" id="UP000199321"/>
    </source>
</evidence>
<feature type="transmembrane region" description="Helical" evidence="1">
    <location>
        <begin position="357"/>
        <end position="375"/>
    </location>
</feature>
<protein>
    <recommendedName>
        <fullName evidence="4">O-antigen ligase</fullName>
    </recommendedName>
</protein>
<keyword evidence="1" id="KW-0812">Transmembrane</keyword>
<accession>A0A1G7D832</accession>
<evidence type="ECO:0008006" key="4">
    <source>
        <dbReference type="Google" id="ProtNLM"/>
    </source>
</evidence>
<feature type="transmembrane region" description="Helical" evidence="1">
    <location>
        <begin position="330"/>
        <end position="351"/>
    </location>
</feature>
<feature type="transmembrane region" description="Helical" evidence="1">
    <location>
        <begin position="28"/>
        <end position="46"/>
    </location>
</feature>
<feature type="transmembrane region" description="Helical" evidence="1">
    <location>
        <begin position="110"/>
        <end position="129"/>
    </location>
</feature>
<sequence>MKILLGAIYPYAFLLMYLVLPFDNYLRVLPNILLGILVVAFPFVVSKSDLKKLTTTPALFFSSFFLFLILNSLVFGRFETDFNIIKKVFVGLGLFVLYIPINDIVKLKKVIIFSSLATILFSIINIIIVNNKLESVIFNDYPMLIESLLIDRIYLGFLAVLSILISYNSFKPKFHPNNRYYLANIIINVLFLILIVSKIALLILLVLIILRQFYGKHKSRKVIATLVLITVSCVVYTVFTKDLKKEGFVKSVLITKTDFIKNSLTWDVRTVVWHCSNIVIKEKGLNLKGLGFAGTKDNLANCYTTEIDNEVKRNTFVSERYNTHNQFIDFYLSAGLFAIILFTAFLISLFIKNRKDFFLTALLVVVTSYFLMENVFHRQLGAYYAGFVFIILLTQYHPLRNNDIKA</sequence>
<evidence type="ECO:0000313" key="2">
    <source>
        <dbReference type="EMBL" id="SDE47693.1"/>
    </source>
</evidence>
<feature type="transmembrane region" description="Helical" evidence="1">
    <location>
        <begin position="84"/>
        <end position="101"/>
    </location>
</feature>
<keyword evidence="3" id="KW-1185">Reference proteome</keyword>
<dbReference type="GO" id="GO:0016020">
    <property type="term" value="C:membrane"/>
    <property type="evidence" value="ECO:0007669"/>
    <property type="project" value="UniProtKB-SubCell"/>
</dbReference>
<feature type="transmembrane region" description="Helical" evidence="1">
    <location>
        <begin position="382"/>
        <end position="399"/>
    </location>
</feature>
<keyword evidence="1" id="KW-0472">Membrane</keyword>
<feature type="transmembrane region" description="Helical" evidence="1">
    <location>
        <begin position="58"/>
        <end position="78"/>
    </location>
</feature>
<reference evidence="2 3" key="1">
    <citation type="submission" date="2016-10" db="EMBL/GenBank/DDBJ databases">
        <authorList>
            <person name="de Groot N.N."/>
        </authorList>
    </citation>
    <scope>NUCLEOTIDE SEQUENCE [LARGE SCALE GENOMIC DNA]</scope>
    <source>
        <strain evidence="2 3">DSM 16195</strain>
    </source>
</reference>
<organism evidence="2 3">
    <name type="scientific">Ulvibacter litoralis</name>
    <dbReference type="NCBI Taxonomy" id="227084"/>
    <lineage>
        <taxon>Bacteria</taxon>
        <taxon>Pseudomonadati</taxon>
        <taxon>Bacteroidota</taxon>
        <taxon>Flavobacteriia</taxon>
        <taxon>Flavobacteriales</taxon>
        <taxon>Flavobacteriaceae</taxon>
        <taxon>Ulvibacter</taxon>
    </lineage>
</organism>
<feature type="transmembrane region" description="Helical" evidence="1">
    <location>
        <begin position="222"/>
        <end position="239"/>
    </location>
</feature>
<dbReference type="STRING" id="227084.SAMN05421855_101817"/>
<dbReference type="RefSeq" id="WP_093140819.1">
    <property type="nucleotide sequence ID" value="NZ_BMWO01000001.1"/>
</dbReference>
<dbReference type="EMBL" id="FNBA01000001">
    <property type="protein sequence ID" value="SDE47693.1"/>
    <property type="molecule type" value="Genomic_DNA"/>
</dbReference>
<dbReference type="Proteomes" id="UP000199321">
    <property type="component" value="Unassembled WGS sequence"/>
</dbReference>
<dbReference type="AlphaFoldDB" id="A0A1G7D832"/>
<feature type="transmembrane region" description="Helical" evidence="1">
    <location>
        <begin position="5"/>
        <end position="22"/>
    </location>
</feature>
<feature type="transmembrane region" description="Helical" evidence="1">
    <location>
        <begin position="182"/>
        <end position="210"/>
    </location>
</feature>
<name>A0A1G7D832_9FLAO</name>
<keyword evidence="1" id="KW-1133">Transmembrane helix</keyword>
<proteinExistence type="predicted"/>
<gene>
    <name evidence="2" type="ORF">SAMN05421855_101817</name>
</gene>